<dbReference type="GO" id="GO:0003677">
    <property type="term" value="F:DNA binding"/>
    <property type="evidence" value="ECO:0007669"/>
    <property type="project" value="InterPro"/>
</dbReference>
<dbReference type="AlphaFoldDB" id="A0A6N2SWZ8"/>
<protein>
    <submittedName>
        <fullName evidence="2">DNA-directed RNA polymerase subunit alpha</fullName>
    </submittedName>
</protein>
<name>A0A6N2SWZ8_9FIRM</name>
<evidence type="ECO:0000259" key="1">
    <source>
        <dbReference type="Pfam" id="PF03118"/>
    </source>
</evidence>
<keyword evidence="2" id="KW-0240">DNA-directed RNA polymerase</keyword>
<dbReference type="GO" id="GO:0000428">
    <property type="term" value="C:DNA-directed RNA polymerase complex"/>
    <property type="evidence" value="ECO:0007669"/>
    <property type="project" value="UniProtKB-KW"/>
</dbReference>
<evidence type="ECO:0000313" key="2">
    <source>
        <dbReference type="EMBL" id="VYS98097.1"/>
    </source>
</evidence>
<dbReference type="SUPFAM" id="SSF47789">
    <property type="entry name" value="C-terminal domain of RNA polymerase alpha subunit"/>
    <property type="match status" value="1"/>
</dbReference>
<organism evidence="2">
    <name type="scientific">uncultured Anaerotruncus sp</name>
    <dbReference type="NCBI Taxonomy" id="905011"/>
    <lineage>
        <taxon>Bacteria</taxon>
        <taxon>Bacillati</taxon>
        <taxon>Bacillota</taxon>
        <taxon>Clostridia</taxon>
        <taxon>Eubacteriales</taxon>
        <taxon>Oscillospiraceae</taxon>
        <taxon>Anaerotruncus</taxon>
        <taxon>environmental samples</taxon>
    </lineage>
</organism>
<keyword evidence="2" id="KW-0804">Transcription</keyword>
<dbReference type="Pfam" id="PF03118">
    <property type="entry name" value="RNA_pol_A_CTD"/>
    <property type="match status" value="1"/>
</dbReference>
<proteinExistence type="predicted"/>
<dbReference type="InterPro" id="IPR011260">
    <property type="entry name" value="RNAP_asu_C"/>
</dbReference>
<reference evidence="2" key="1">
    <citation type="submission" date="2019-11" db="EMBL/GenBank/DDBJ databases">
        <authorList>
            <person name="Feng L."/>
        </authorList>
    </citation>
    <scope>NUCLEOTIDE SEQUENCE</scope>
    <source>
        <strain evidence="2">AundefinedLFYP135</strain>
    </source>
</reference>
<feature type="domain" description="RNA polymerase alpha subunit C-terminal" evidence="1">
    <location>
        <begin position="2"/>
        <end position="52"/>
    </location>
</feature>
<dbReference type="Gene3D" id="1.10.150.20">
    <property type="entry name" value="5' to 3' exonuclease, C-terminal subdomain"/>
    <property type="match status" value="1"/>
</dbReference>
<gene>
    <name evidence="2" type="ORF">AULFYP135_01160</name>
</gene>
<dbReference type="EMBL" id="CACRSL010000003">
    <property type="protein sequence ID" value="VYS98097.1"/>
    <property type="molecule type" value="Genomic_DNA"/>
</dbReference>
<accession>A0A6N2SWZ8</accession>
<dbReference type="GO" id="GO:0006351">
    <property type="term" value="P:DNA-templated transcription"/>
    <property type="evidence" value="ECO:0007669"/>
    <property type="project" value="InterPro"/>
</dbReference>
<sequence>MNVEEMGFSTRTQNALKRNGIHRMEQLQGLGLSELLSLRGIGVRAAAEIQRKGSAVPRKPTKQELSQFLALKKEAESYQKRLRELEKDTASDPVEMEKIREKCREARMRCLKEIQWLEDFLQTIPDSRLRLIFAKRYLEGKSWQAVAFAIGHYDEQYPRKLHNRYLNT</sequence>
<dbReference type="GO" id="GO:0003899">
    <property type="term" value="F:DNA-directed RNA polymerase activity"/>
    <property type="evidence" value="ECO:0007669"/>
    <property type="project" value="InterPro"/>
</dbReference>